<reference evidence="7" key="1">
    <citation type="submission" date="2023-03" db="EMBL/GenBank/DDBJ databases">
        <title>Mating type loci evolution in Malassezia.</title>
        <authorList>
            <person name="Coelho M.A."/>
        </authorList>
    </citation>
    <scope>NUCLEOTIDE SEQUENCE</scope>
    <source>
        <strain evidence="7">CBS 7876</strain>
    </source>
</reference>
<sequence length="523" mass="55405">MSLAPLPVHAVDASATYLVALTGANILLYERASGTLRAALDARIDAGTPGEAQVAAFPRLCALSPSETYVAVASDDKTLRVWRTEDLTRDHEVVRQRLAKRAGTLQWTHYELNGVLAEEVVVADKFGDVWSFPVDASVAPAALPDAAEEDPAESAVQPRLGHVSMVTCLAFLGAPVPTHIVSADRDEHIRISRWGARRAGHVVAQYLLGSSSFVGALLPLTAPTAHAAGLGDAEALVSADGGSALRVWTKRADTYAPHAVATLDAPALRRFVRIDADVERRRERAASNVGLRDAFDPAAPPPKRKRDDEDAGTDPAPLVLTRIVHVADDQLLLTWEGASALALVPLARLATSGALNDVYIHDVGAPILGVAYVPTDRMLYVATDDRPGLGAAPALRAWAVGAAALEPRALPDGAVQQLAGTAPVPDAPTEAPPLAKHAVLTAAAHTPRAYAPHASLSKLCLYPALTTWPKPPSAVEDAPYPSYFLGQRSEDVAKEMVQRFQSGKRAAGRAKNQATIQQQYADT</sequence>
<dbReference type="InterPro" id="IPR001680">
    <property type="entry name" value="WD40_rpt"/>
</dbReference>
<evidence type="ECO:0000256" key="3">
    <source>
        <dbReference type="ARBA" id="ARBA00022694"/>
    </source>
</evidence>
<keyword evidence="4" id="KW-0677">Repeat</keyword>
<comment type="subcellular location">
    <subcellularLocation>
        <location evidence="1">Nucleus</location>
    </subcellularLocation>
</comment>
<keyword evidence="8" id="KW-1185">Reference proteome</keyword>
<evidence type="ECO:0000313" key="8">
    <source>
        <dbReference type="Proteomes" id="UP001214603"/>
    </source>
</evidence>
<dbReference type="GO" id="GO:0005634">
    <property type="term" value="C:nucleus"/>
    <property type="evidence" value="ECO:0007669"/>
    <property type="project" value="UniProtKB-SubCell"/>
</dbReference>
<dbReference type="Gene3D" id="2.130.10.10">
    <property type="entry name" value="YVTN repeat-like/Quinoprotein amine dehydrogenase"/>
    <property type="match status" value="1"/>
</dbReference>
<gene>
    <name evidence="7" type="primary">TRM82</name>
    <name evidence="7" type="ORF">MOBT1_001885</name>
</gene>
<evidence type="ECO:0000256" key="4">
    <source>
        <dbReference type="ARBA" id="ARBA00022737"/>
    </source>
</evidence>
<name>A0AAF0DZX2_9BASI</name>
<dbReference type="Proteomes" id="UP001214603">
    <property type="component" value="Chromosome 3"/>
</dbReference>
<dbReference type="GO" id="GO:0043527">
    <property type="term" value="C:tRNA methyltransferase complex"/>
    <property type="evidence" value="ECO:0007669"/>
    <property type="project" value="TreeGrafter"/>
</dbReference>
<feature type="compositionally biased region" description="Polar residues" evidence="6">
    <location>
        <begin position="512"/>
        <end position="523"/>
    </location>
</feature>
<feature type="region of interest" description="Disordered" evidence="6">
    <location>
        <begin position="502"/>
        <end position="523"/>
    </location>
</feature>
<evidence type="ECO:0000256" key="6">
    <source>
        <dbReference type="SAM" id="MobiDB-lite"/>
    </source>
</evidence>
<dbReference type="EMBL" id="CP119936">
    <property type="protein sequence ID" value="WFD03196.1"/>
    <property type="molecule type" value="Genomic_DNA"/>
</dbReference>
<dbReference type="InterPro" id="IPR015943">
    <property type="entry name" value="WD40/YVTN_repeat-like_dom_sf"/>
</dbReference>
<evidence type="ECO:0000256" key="2">
    <source>
        <dbReference type="ARBA" id="ARBA00022574"/>
    </source>
</evidence>
<keyword evidence="3" id="KW-0819">tRNA processing</keyword>
<dbReference type="GO" id="GO:0006400">
    <property type="term" value="P:tRNA modification"/>
    <property type="evidence" value="ECO:0007669"/>
    <property type="project" value="TreeGrafter"/>
</dbReference>
<dbReference type="AlphaFoldDB" id="A0AAF0DZX2"/>
<dbReference type="PANTHER" id="PTHR16288:SF0">
    <property type="entry name" value="TRNA (GUANINE-N(7)-)-METHYLTRANSFERASE NON-CATALYTIC SUBUNIT WDR4"/>
    <property type="match status" value="1"/>
</dbReference>
<protein>
    <submittedName>
        <fullName evidence="7">tRNA (Guanine-N(7)-)-methyltransferase non-catalytic subunit trm82</fullName>
    </submittedName>
</protein>
<evidence type="ECO:0000256" key="1">
    <source>
        <dbReference type="ARBA" id="ARBA00004123"/>
    </source>
</evidence>
<dbReference type="GO" id="GO:0005829">
    <property type="term" value="C:cytosol"/>
    <property type="evidence" value="ECO:0007669"/>
    <property type="project" value="TreeGrafter"/>
</dbReference>
<proteinExistence type="predicted"/>
<dbReference type="SMART" id="SM00320">
    <property type="entry name" value="WD40"/>
    <property type="match status" value="3"/>
</dbReference>
<evidence type="ECO:0000256" key="5">
    <source>
        <dbReference type="ARBA" id="ARBA00023242"/>
    </source>
</evidence>
<dbReference type="PANTHER" id="PTHR16288">
    <property type="entry name" value="WD40 REPEAT PROTEIN 4"/>
    <property type="match status" value="1"/>
</dbReference>
<evidence type="ECO:0000313" key="7">
    <source>
        <dbReference type="EMBL" id="WFD03196.1"/>
    </source>
</evidence>
<keyword evidence="2" id="KW-0853">WD repeat</keyword>
<dbReference type="SUPFAM" id="SSF101908">
    <property type="entry name" value="Putative isomerase YbhE"/>
    <property type="match status" value="1"/>
</dbReference>
<dbReference type="Pfam" id="PF00400">
    <property type="entry name" value="WD40"/>
    <property type="match status" value="1"/>
</dbReference>
<organism evidence="7 8">
    <name type="scientific">Malassezia obtusa</name>
    <dbReference type="NCBI Taxonomy" id="76774"/>
    <lineage>
        <taxon>Eukaryota</taxon>
        <taxon>Fungi</taxon>
        <taxon>Dikarya</taxon>
        <taxon>Basidiomycota</taxon>
        <taxon>Ustilaginomycotina</taxon>
        <taxon>Malasseziomycetes</taxon>
        <taxon>Malasseziales</taxon>
        <taxon>Malasseziaceae</taxon>
        <taxon>Malassezia</taxon>
    </lineage>
</organism>
<accession>A0AAF0DZX2</accession>
<dbReference type="InterPro" id="IPR028884">
    <property type="entry name" value="Trm82"/>
</dbReference>
<dbReference type="GO" id="GO:0036265">
    <property type="term" value="P:RNA (guanine-N7)-methylation"/>
    <property type="evidence" value="ECO:0007669"/>
    <property type="project" value="InterPro"/>
</dbReference>
<keyword evidence="5" id="KW-0539">Nucleus</keyword>
<feature type="region of interest" description="Disordered" evidence="6">
    <location>
        <begin position="289"/>
        <end position="314"/>
    </location>
</feature>